<sequence length="218" mass="24744">MDGIVRSMKVSTADVISVLHLDILGQVKKGHHGRAFRNWSFSFNSHHRPWPNPSRRSKFRYQPHITLPNKKIRTREEKKKGKRHNTSYVDHGNTQVSDAGGIVFASTRFARFLKANERPICNRLIQCNHTSDCWGIHYAKVTLVTCPVSQFDKRNGHYPIAVDVFHVAVSIQCRVKNLCASLFYWGTQWSIAPVFVKSDSGYAIAITGHVNVRGCTEA</sequence>
<name>A0AAV2BYF6_9ARAC</name>
<gene>
    <name evidence="1" type="ORF">LARSCL_LOCUS22121</name>
</gene>
<evidence type="ECO:0000313" key="1">
    <source>
        <dbReference type="EMBL" id="CAL1300792.1"/>
    </source>
</evidence>
<proteinExistence type="predicted"/>
<dbReference type="Proteomes" id="UP001497382">
    <property type="component" value="Unassembled WGS sequence"/>
</dbReference>
<keyword evidence="2" id="KW-1185">Reference proteome</keyword>
<dbReference type="AlphaFoldDB" id="A0AAV2BYF6"/>
<dbReference type="EMBL" id="CAXIEN010000580">
    <property type="protein sequence ID" value="CAL1300792.1"/>
    <property type="molecule type" value="Genomic_DNA"/>
</dbReference>
<reference evidence="1 2" key="1">
    <citation type="submission" date="2024-04" db="EMBL/GenBank/DDBJ databases">
        <authorList>
            <person name="Rising A."/>
            <person name="Reimegard J."/>
            <person name="Sonavane S."/>
            <person name="Akerstrom W."/>
            <person name="Nylinder S."/>
            <person name="Hedman E."/>
            <person name="Kallberg Y."/>
        </authorList>
    </citation>
    <scope>NUCLEOTIDE SEQUENCE [LARGE SCALE GENOMIC DNA]</scope>
</reference>
<comment type="caution">
    <text evidence="1">The sequence shown here is derived from an EMBL/GenBank/DDBJ whole genome shotgun (WGS) entry which is preliminary data.</text>
</comment>
<protein>
    <submittedName>
        <fullName evidence="1">Uncharacterized protein</fullName>
    </submittedName>
</protein>
<accession>A0AAV2BYF6</accession>
<organism evidence="1 2">
    <name type="scientific">Larinioides sclopetarius</name>
    <dbReference type="NCBI Taxonomy" id="280406"/>
    <lineage>
        <taxon>Eukaryota</taxon>
        <taxon>Metazoa</taxon>
        <taxon>Ecdysozoa</taxon>
        <taxon>Arthropoda</taxon>
        <taxon>Chelicerata</taxon>
        <taxon>Arachnida</taxon>
        <taxon>Araneae</taxon>
        <taxon>Araneomorphae</taxon>
        <taxon>Entelegynae</taxon>
        <taxon>Araneoidea</taxon>
        <taxon>Araneidae</taxon>
        <taxon>Larinioides</taxon>
    </lineage>
</organism>
<evidence type="ECO:0000313" key="2">
    <source>
        <dbReference type="Proteomes" id="UP001497382"/>
    </source>
</evidence>